<keyword evidence="1" id="KW-0472">Membrane</keyword>
<dbReference type="InterPro" id="IPR025315">
    <property type="entry name" value="DUF4220"/>
</dbReference>
<dbReference type="Pfam" id="PF04578">
    <property type="entry name" value="DUF594"/>
    <property type="match status" value="1"/>
</dbReference>
<evidence type="ECO:0000256" key="1">
    <source>
        <dbReference type="SAM" id="Phobius"/>
    </source>
</evidence>
<feature type="transmembrane region" description="Helical" evidence="1">
    <location>
        <begin position="357"/>
        <end position="378"/>
    </location>
</feature>
<dbReference type="Pfam" id="PF13968">
    <property type="entry name" value="DUF4220"/>
    <property type="match status" value="1"/>
</dbReference>
<evidence type="ECO:0000259" key="2">
    <source>
        <dbReference type="Pfam" id="PF13968"/>
    </source>
</evidence>
<dbReference type="AlphaFoldDB" id="A0AAN7J309"/>
<feature type="transmembrane region" description="Helical" evidence="1">
    <location>
        <begin position="34"/>
        <end position="53"/>
    </location>
</feature>
<name>A0AAN7J309_QUERU</name>
<proteinExistence type="predicted"/>
<keyword evidence="1" id="KW-1133">Transmembrane helix</keyword>
<keyword evidence="1" id="KW-0812">Transmembrane</keyword>
<dbReference type="InterPro" id="IPR007658">
    <property type="entry name" value="DUF594"/>
</dbReference>
<accession>A0AAN7J309</accession>
<feature type="transmembrane region" description="Helical" evidence="1">
    <location>
        <begin position="109"/>
        <end position="127"/>
    </location>
</feature>
<organism evidence="3 4">
    <name type="scientific">Quercus rubra</name>
    <name type="common">Northern red oak</name>
    <name type="synonym">Quercus borealis</name>
    <dbReference type="NCBI Taxonomy" id="3512"/>
    <lineage>
        <taxon>Eukaryota</taxon>
        <taxon>Viridiplantae</taxon>
        <taxon>Streptophyta</taxon>
        <taxon>Embryophyta</taxon>
        <taxon>Tracheophyta</taxon>
        <taxon>Spermatophyta</taxon>
        <taxon>Magnoliopsida</taxon>
        <taxon>eudicotyledons</taxon>
        <taxon>Gunneridae</taxon>
        <taxon>Pentapetalae</taxon>
        <taxon>rosids</taxon>
        <taxon>fabids</taxon>
        <taxon>Fagales</taxon>
        <taxon>Fagaceae</taxon>
        <taxon>Quercus</taxon>
    </lineage>
</organism>
<dbReference type="PANTHER" id="PTHR31325">
    <property type="entry name" value="OS01G0798800 PROTEIN-RELATED"/>
    <property type="match status" value="1"/>
</dbReference>
<gene>
    <name evidence="3" type="ORF">RGQ29_014165</name>
</gene>
<reference evidence="3 4" key="1">
    <citation type="journal article" date="2023" name="G3 (Bethesda)">
        <title>A haplotype-resolved chromosome-scale genome for Quercus rubra L. provides insights into the genetics of adaptive traits for red oak species.</title>
        <authorList>
            <person name="Kapoor B."/>
            <person name="Jenkins J."/>
            <person name="Schmutz J."/>
            <person name="Zhebentyayeva T."/>
            <person name="Kuelheim C."/>
            <person name="Coggeshall M."/>
            <person name="Heim C."/>
            <person name="Lasky J.R."/>
            <person name="Leites L."/>
            <person name="Islam-Faridi N."/>
            <person name="Romero-Severson J."/>
            <person name="DeLeo V.L."/>
            <person name="Lucas S.M."/>
            <person name="Lazic D."/>
            <person name="Gailing O."/>
            <person name="Carlson J."/>
            <person name="Staton M."/>
        </authorList>
    </citation>
    <scope>NUCLEOTIDE SEQUENCE [LARGE SCALE GENOMIC DNA]</scope>
    <source>
        <strain evidence="3">Pseudo-F2</strain>
    </source>
</reference>
<sequence>MFRRMNLIVILEKHRHHEKKITVFYRLVKKLWEIWNIRTFVLFSLFLQFFLLFTASMRKKTAKKCVTFVIWSAYLLADWAASSAVGLVFDTEEKYASVQDKGDDAKGAEADTGLLLVLWVPFLLLMVGGQDRITSFAVQDNELWHRHLIRLFLQLCTTGFVFIQSVHQNRLWIPTLLLLIAGTIKYAERIVALYLASSDSFGTSVLKEPNPGPIYEKLMREYKHYGESNVPVQFVIFEDRESRVIKYDRFKLSGSELVQYAHRFANIYKGLIVNLLFSSREHKESREFFSKRTAEDALRILEIELNIFYDLLHTKVVVANSKLGKMVRYMSFGFVVSALALFHKKDKYGFKSFDLKLTYILFFGVLGLDVVTHILWMFSDWSTVSSLSKYEKDLPRAKFPYKILNKLLSLQRPRWKETKKSKPKSKQIEKETTEATQKINWREASTPIMFKRWSETLSQINFIEYCCKESGLESTFRIMMTNMLKSMHIKDFIEQKKNDFFLKRSVVPLPLPKNLWEFIFLELSEKSYSADDPEEAKRISSARGDWILENGVFFNVDDSKLSRLMPYVKDVAYDESLLLWHIATELCYNTDTDEHSHSGPSENEIWHYCEYCDARGFSKCLSNYMIYLLYQQSSLMSEVSGIAKQRFRDTLAEAQRFFSQGGRGQLAEDCKKILKVDTSIKPAHVKGNISKSALFDASTLAKELKNLGTQKWEVTSKVWVELLSYAASRSRGNGHVQQLSKGGELLTFVWLLMAQFGLRESWVETRIRARLVVSK</sequence>
<evidence type="ECO:0000313" key="4">
    <source>
        <dbReference type="Proteomes" id="UP001324115"/>
    </source>
</evidence>
<protein>
    <recommendedName>
        <fullName evidence="2">DUF4220 domain-containing protein</fullName>
    </recommendedName>
</protein>
<comment type="caution">
    <text evidence="3">The sequence shown here is derived from an EMBL/GenBank/DDBJ whole genome shotgun (WGS) entry which is preliminary data.</text>
</comment>
<feature type="domain" description="DUF4220" evidence="2">
    <location>
        <begin position="71"/>
        <end position="465"/>
    </location>
</feature>
<dbReference type="Proteomes" id="UP001324115">
    <property type="component" value="Unassembled WGS sequence"/>
</dbReference>
<feature type="transmembrane region" description="Helical" evidence="1">
    <location>
        <begin position="65"/>
        <end position="89"/>
    </location>
</feature>
<dbReference type="EMBL" id="JAXUIC010000003">
    <property type="protein sequence ID" value="KAK4595961.1"/>
    <property type="molecule type" value="Genomic_DNA"/>
</dbReference>
<keyword evidence="4" id="KW-1185">Reference proteome</keyword>
<evidence type="ECO:0000313" key="3">
    <source>
        <dbReference type="EMBL" id="KAK4595961.1"/>
    </source>
</evidence>